<keyword evidence="17" id="KW-1208">Phospholipid metabolism</keyword>
<evidence type="ECO:0000313" key="26">
    <source>
        <dbReference type="Proteomes" id="UP000024842"/>
    </source>
</evidence>
<keyword evidence="12 25" id="KW-0548">Nucleotidyltransferase</keyword>
<comment type="caution">
    <text evidence="25">The sequence shown here is derived from an EMBL/GenBank/DDBJ whole genome shotgun (WGS) entry which is preliminary data.</text>
</comment>
<sequence>MIGEKLIISFYNIPLCFLINAFWVLLTVPCFGRIIHEIYKCGVMAMKIQLFSHLRERVLSSVWMTLFLALLLGIVYLFQGSQKIAYVILFGFVLGCLIEWGYACFISTTWKKYYIWPLGSVFILIGGMAFLESFNTKGWTSWIVIVASSIFTDTFAYLCGSLIKGPKIFPSVSAAKTYSGAIGGLALSCICTVTLGAFLHHPIGWGSAAALSVFAQLGDFLESWAKRHLEIKDSGNWIKGHGGVIDRTDSWWMTAIGYGIEPWI</sequence>
<evidence type="ECO:0000256" key="12">
    <source>
        <dbReference type="ARBA" id="ARBA00022695"/>
    </source>
</evidence>
<dbReference type="GO" id="GO:0004605">
    <property type="term" value="F:phosphatidate cytidylyltransferase activity"/>
    <property type="evidence" value="ECO:0007669"/>
    <property type="project" value="UniProtKB-EC"/>
</dbReference>
<keyword evidence="14" id="KW-0443">Lipid metabolism</keyword>
<comment type="pathway">
    <text evidence="4">Lipid metabolism.</text>
</comment>
<reference evidence="25 26" key="1">
    <citation type="journal article" date="2014" name="FEMS Microbiol. Lett.">
        <title>Draft genome sequences of three Holospora species (Holospora obtusa, Holospora undulata, and Holospora elegans), endonuclear symbiotic bacteria of the ciliate Paramecium caudatum.</title>
        <authorList>
            <person name="Dohra H."/>
            <person name="Tanaka K."/>
            <person name="Suzuki T."/>
            <person name="Fujishima M."/>
            <person name="Suzuki H."/>
        </authorList>
    </citation>
    <scope>NUCLEOTIDE SEQUENCE [LARGE SCALE GENOMIC DNA]</scope>
    <source>
        <strain evidence="25 26">E1</strain>
    </source>
</reference>
<evidence type="ECO:0000256" key="4">
    <source>
        <dbReference type="ARBA" id="ARBA00005189"/>
    </source>
</evidence>
<feature type="transmembrane region" description="Helical" evidence="24">
    <location>
        <begin position="57"/>
        <end position="78"/>
    </location>
</feature>
<feature type="transmembrane region" description="Helical" evidence="24">
    <location>
        <begin position="113"/>
        <end position="131"/>
    </location>
</feature>
<dbReference type="AlphaFoldDB" id="A0A023DZC6"/>
<dbReference type="EC" id="2.7.7.41" evidence="6"/>
<evidence type="ECO:0000256" key="5">
    <source>
        <dbReference type="ARBA" id="ARBA00010185"/>
    </source>
</evidence>
<dbReference type="PANTHER" id="PTHR46382">
    <property type="entry name" value="PHOSPHATIDATE CYTIDYLYLTRANSFERASE"/>
    <property type="match status" value="1"/>
</dbReference>
<keyword evidence="11 24" id="KW-0812">Transmembrane</keyword>
<dbReference type="PANTHER" id="PTHR46382:SF1">
    <property type="entry name" value="PHOSPHATIDATE CYTIDYLYLTRANSFERASE"/>
    <property type="match status" value="1"/>
</dbReference>
<protein>
    <recommendedName>
        <fullName evidence="7">Phosphatidate cytidylyltransferase</fullName>
        <ecNumber evidence="6">2.7.7.41</ecNumber>
    </recommendedName>
    <alternativeName>
        <fullName evidence="20">CDP-DAG synthase</fullName>
    </alternativeName>
    <alternativeName>
        <fullName evidence="22">CDP-DG synthase</fullName>
    </alternativeName>
    <alternativeName>
        <fullName evidence="18">CDP-diacylglycerol synthase</fullName>
    </alternativeName>
    <alternativeName>
        <fullName evidence="21">CDP-diglyceride pyrophosphorylase</fullName>
    </alternativeName>
    <alternativeName>
        <fullName evidence="23">CDP-diglyceride synthase</fullName>
    </alternativeName>
    <alternativeName>
        <fullName evidence="19">CTP:phosphatidate cytidylyltransferase</fullName>
    </alternativeName>
</protein>
<evidence type="ECO:0000256" key="16">
    <source>
        <dbReference type="ARBA" id="ARBA00023209"/>
    </source>
</evidence>
<evidence type="ECO:0000313" key="25">
    <source>
        <dbReference type="EMBL" id="GAJ46267.1"/>
    </source>
</evidence>
<dbReference type="GO" id="GO:0016024">
    <property type="term" value="P:CDP-diacylglycerol biosynthetic process"/>
    <property type="evidence" value="ECO:0007669"/>
    <property type="project" value="TreeGrafter"/>
</dbReference>
<proteinExistence type="inferred from homology"/>
<comment type="pathway">
    <text evidence="3">Phospholipid metabolism; CDP-diacylglycerol biosynthesis; CDP-diacylglycerol from sn-glycerol 3-phosphate: step 3/3.</text>
</comment>
<dbReference type="STRING" id="1427503.HE1_00594"/>
<evidence type="ECO:0000256" key="17">
    <source>
        <dbReference type="ARBA" id="ARBA00023264"/>
    </source>
</evidence>
<dbReference type="RefSeq" id="WP_052567271.1">
    <property type="nucleotide sequence ID" value="NZ_BAUP01000076.1"/>
</dbReference>
<evidence type="ECO:0000256" key="2">
    <source>
        <dbReference type="ARBA" id="ARBA00004651"/>
    </source>
</evidence>
<dbReference type="GO" id="GO:0005886">
    <property type="term" value="C:plasma membrane"/>
    <property type="evidence" value="ECO:0007669"/>
    <property type="project" value="UniProtKB-SubCell"/>
</dbReference>
<dbReference type="Proteomes" id="UP000024842">
    <property type="component" value="Unassembled WGS sequence"/>
</dbReference>
<evidence type="ECO:0000256" key="21">
    <source>
        <dbReference type="ARBA" id="ARBA00032396"/>
    </source>
</evidence>
<evidence type="ECO:0000256" key="7">
    <source>
        <dbReference type="ARBA" id="ARBA00019373"/>
    </source>
</evidence>
<evidence type="ECO:0000256" key="1">
    <source>
        <dbReference type="ARBA" id="ARBA00001698"/>
    </source>
</evidence>
<dbReference type="OrthoDB" id="9799199at2"/>
<keyword evidence="10 25" id="KW-0808">Transferase</keyword>
<evidence type="ECO:0000256" key="8">
    <source>
        <dbReference type="ARBA" id="ARBA00022475"/>
    </source>
</evidence>
<evidence type="ECO:0000256" key="22">
    <source>
        <dbReference type="ARBA" id="ARBA00032743"/>
    </source>
</evidence>
<feature type="transmembrane region" description="Helical" evidence="24">
    <location>
        <begin position="143"/>
        <end position="163"/>
    </location>
</feature>
<evidence type="ECO:0000256" key="11">
    <source>
        <dbReference type="ARBA" id="ARBA00022692"/>
    </source>
</evidence>
<evidence type="ECO:0000256" key="3">
    <source>
        <dbReference type="ARBA" id="ARBA00005119"/>
    </source>
</evidence>
<evidence type="ECO:0000256" key="6">
    <source>
        <dbReference type="ARBA" id="ARBA00012487"/>
    </source>
</evidence>
<keyword evidence="9" id="KW-0444">Lipid biosynthesis</keyword>
<evidence type="ECO:0000256" key="23">
    <source>
        <dbReference type="ARBA" id="ARBA00033406"/>
    </source>
</evidence>
<name>A0A023DZC6_9PROT</name>
<evidence type="ECO:0000256" key="20">
    <source>
        <dbReference type="ARBA" id="ARBA00032253"/>
    </source>
</evidence>
<evidence type="ECO:0000256" key="14">
    <source>
        <dbReference type="ARBA" id="ARBA00023098"/>
    </source>
</evidence>
<comment type="similarity">
    <text evidence="5">Belongs to the CDS family.</text>
</comment>
<evidence type="ECO:0000256" key="24">
    <source>
        <dbReference type="SAM" id="Phobius"/>
    </source>
</evidence>
<evidence type="ECO:0000256" key="10">
    <source>
        <dbReference type="ARBA" id="ARBA00022679"/>
    </source>
</evidence>
<organism evidence="25 26">
    <name type="scientific">Holospora elegans E1</name>
    <dbReference type="NCBI Taxonomy" id="1427503"/>
    <lineage>
        <taxon>Bacteria</taxon>
        <taxon>Pseudomonadati</taxon>
        <taxon>Pseudomonadota</taxon>
        <taxon>Alphaproteobacteria</taxon>
        <taxon>Holosporales</taxon>
        <taxon>Holosporaceae</taxon>
        <taxon>Holospora</taxon>
    </lineage>
</organism>
<accession>A0A023DZC6</accession>
<keyword evidence="26" id="KW-1185">Reference proteome</keyword>
<keyword evidence="16" id="KW-0594">Phospholipid biosynthesis</keyword>
<keyword evidence="8" id="KW-1003">Cell membrane</keyword>
<feature type="transmembrane region" description="Helical" evidence="24">
    <location>
        <begin position="12"/>
        <end position="36"/>
    </location>
</feature>
<feature type="transmembrane region" description="Helical" evidence="24">
    <location>
        <begin position="84"/>
        <end position="106"/>
    </location>
</feature>
<comment type="catalytic activity">
    <reaction evidence="1">
        <text>a 1,2-diacyl-sn-glycero-3-phosphate + CTP + H(+) = a CDP-1,2-diacyl-sn-glycerol + diphosphate</text>
        <dbReference type="Rhea" id="RHEA:16229"/>
        <dbReference type="ChEBI" id="CHEBI:15378"/>
        <dbReference type="ChEBI" id="CHEBI:33019"/>
        <dbReference type="ChEBI" id="CHEBI:37563"/>
        <dbReference type="ChEBI" id="CHEBI:58332"/>
        <dbReference type="ChEBI" id="CHEBI:58608"/>
        <dbReference type="EC" id="2.7.7.41"/>
    </reaction>
</comment>
<feature type="transmembrane region" description="Helical" evidence="24">
    <location>
        <begin position="175"/>
        <end position="197"/>
    </location>
</feature>
<evidence type="ECO:0000256" key="18">
    <source>
        <dbReference type="ARBA" id="ARBA00029893"/>
    </source>
</evidence>
<evidence type="ECO:0000256" key="13">
    <source>
        <dbReference type="ARBA" id="ARBA00022989"/>
    </source>
</evidence>
<gene>
    <name evidence="25" type="ORF">HE1_00594</name>
</gene>
<evidence type="ECO:0000256" key="19">
    <source>
        <dbReference type="ARBA" id="ARBA00031825"/>
    </source>
</evidence>
<keyword evidence="15 24" id="KW-0472">Membrane</keyword>
<evidence type="ECO:0000256" key="15">
    <source>
        <dbReference type="ARBA" id="ARBA00023136"/>
    </source>
</evidence>
<dbReference type="Pfam" id="PF01148">
    <property type="entry name" value="CTP_transf_1"/>
    <property type="match status" value="1"/>
</dbReference>
<keyword evidence="13 24" id="KW-1133">Transmembrane helix</keyword>
<comment type="subcellular location">
    <subcellularLocation>
        <location evidence="2">Cell membrane</location>
        <topology evidence="2">Multi-pass membrane protein</topology>
    </subcellularLocation>
</comment>
<dbReference type="EMBL" id="BAUP01000076">
    <property type="protein sequence ID" value="GAJ46267.1"/>
    <property type="molecule type" value="Genomic_DNA"/>
</dbReference>
<evidence type="ECO:0000256" key="9">
    <source>
        <dbReference type="ARBA" id="ARBA00022516"/>
    </source>
</evidence>